<proteinExistence type="predicted"/>
<reference evidence="4 5" key="1">
    <citation type="submission" date="2021-12" db="EMBL/GenBank/DDBJ databases">
        <title>Discovery of the Pendulisporaceae a myxobacterial family with distinct sporulation behavior and unique specialized metabolism.</title>
        <authorList>
            <person name="Garcia R."/>
            <person name="Popoff A."/>
            <person name="Bader C.D."/>
            <person name="Loehr J."/>
            <person name="Walesch S."/>
            <person name="Walt C."/>
            <person name="Boldt J."/>
            <person name="Bunk B."/>
            <person name="Haeckl F.J.F.P.J."/>
            <person name="Gunesch A.P."/>
            <person name="Birkelbach J."/>
            <person name="Nuebel U."/>
            <person name="Pietschmann T."/>
            <person name="Bach T."/>
            <person name="Mueller R."/>
        </authorList>
    </citation>
    <scope>NUCLEOTIDE SEQUENCE [LARGE SCALE GENOMIC DNA]</scope>
    <source>
        <strain evidence="4 5">MSr11954</strain>
    </source>
</reference>
<evidence type="ECO:0000256" key="2">
    <source>
        <dbReference type="SAM" id="Phobius"/>
    </source>
</evidence>
<sequence length="344" mass="35345">MNAGCKQKVGFALLVAGALLGGAETARADGDGPRDPMGAEAAFSDARRLMKEGRFEEACPKLETSYRLDPALGSLLNLAECLARTGRTASGWLRYREAAAMALQQGQKERAAIARERAGALEPQLCRLVIHAPASVDDLRRDGTQVRREDADQSVPIDPGAHVIEARAPGFVPFIAHVAIARGASGESCKPVVVDIPADLGGRAEPLRAAAADAPSSSAEPSAPAGPAFPREKPPATAPPARGWSAQHTLSLVAGGAGLVALGIGGGFALDAAASERDADALCRPHGCTNEGLDAHARAGRSADIATAGLITGAVLLVGGAVLWFTAPSLRRPAAPMRGAMLRF</sequence>
<protein>
    <recommendedName>
        <fullName evidence="6">Tetratricopeptide repeat protein</fullName>
    </recommendedName>
</protein>
<accession>A0ABZ2LLW5</accession>
<evidence type="ECO:0000256" key="1">
    <source>
        <dbReference type="SAM" id="MobiDB-lite"/>
    </source>
</evidence>
<feature type="transmembrane region" description="Helical" evidence="2">
    <location>
        <begin position="305"/>
        <end position="327"/>
    </location>
</feature>
<evidence type="ECO:0000313" key="4">
    <source>
        <dbReference type="EMBL" id="WXB11898.1"/>
    </source>
</evidence>
<keyword evidence="2" id="KW-0812">Transmembrane</keyword>
<dbReference type="InterPro" id="IPR011990">
    <property type="entry name" value="TPR-like_helical_dom_sf"/>
</dbReference>
<keyword evidence="2" id="KW-1133">Transmembrane helix</keyword>
<keyword evidence="3" id="KW-0732">Signal</keyword>
<dbReference type="SUPFAM" id="SSF48452">
    <property type="entry name" value="TPR-like"/>
    <property type="match status" value="1"/>
</dbReference>
<dbReference type="EMBL" id="CP089984">
    <property type="protein sequence ID" value="WXB11898.1"/>
    <property type="molecule type" value="Genomic_DNA"/>
</dbReference>
<feature type="region of interest" description="Disordered" evidence="1">
    <location>
        <begin position="208"/>
        <end position="243"/>
    </location>
</feature>
<organism evidence="4 5">
    <name type="scientific">Pendulispora albinea</name>
    <dbReference type="NCBI Taxonomy" id="2741071"/>
    <lineage>
        <taxon>Bacteria</taxon>
        <taxon>Pseudomonadati</taxon>
        <taxon>Myxococcota</taxon>
        <taxon>Myxococcia</taxon>
        <taxon>Myxococcales</taxon>
        <taxon>Sorangiineae</taxon>
        <taxon>Pendulisporaceae</taxon>
        <taxon>Pendulispora</taxon>
    </lineage>
</organism>
<evidence type="ECO:0008006" key="6">
    <source>
        <dbReference type="Google" id="ProtNLM"/>
    </source>
</evidence>
<keyword evidence="5" id="KW-1185">Reference proteome</keyword>
<dbReference type="Proteomes" id="UP001370348">
    <property type="component" value="Chromosome"/>
</dbReference>
<gene>
    <name evidence="4" type="ORF">LZC94_29080</name>
</gene>
<keyword evidence="2" id="KW-0472">Membrane</keyword>
<dbReference type="Gene3D" id="1.25.40.10">
    <property type="entry name" value="Tetratricopeptide repeat domain"/>
    <property type="match status" value="1"/>
</dbReference>
<feature type="chain" id="PRO_5045703001" description="Tetratricopeptide repeat protein" evidence="3">
    <location>
        <begin position="29"/>
        <end position="344"/>
    </location>
</feature>
<evidence type="ECO:0000313" key="5">
    <source>
        <dbReference type="Proteomes" id="UP001370348"/>
    </source>
</evidence>
<feature type="signal peptide" evidence="3">
    <location>
        <begin position="1"/>
        <end position="28"/>
    </location>
</feature>
<evidence type="ECO:0000256" key="3">
    <source>
        <dbReference type="SAM" id="SignalP"/>
    </source>
</evidence>
<name>A0ABZ2LLW5_9BACT</name>
<dbReference type="RefSeq" id="WP_394821513.1">
    <property type="nucleotide sequence ID" value="NZ_CP089984.1"/>
</dbReference>
<feature type="compositionally biased region" description="Low complexity" evidence="1">
    <location>
        <begin position="209"/>
        <end position="228"/>
    </location>
</feature>